<reference evidence="4 5" key="2">
    <citation type="submission" date="2019-04" db="EMBL/GenBank/DDBJ databases">
        <title>The genome sequence of big-headed turtle.</title>
        <authorList>
            <person name="Gong S."/>
        </authorList>
    </citation>
    <scope>NUCLEOTIDE SEQUENCE [LARGE SCALE GENOMIC DNA]</scope>
    <source>
        <strain evidence="4">DO16091913</strain>
        <tissue evidence="4">Muscle</tissue>
    </source>
</reference>
<dbReference type="PANTHER" id="PTHR42760">
    <property type="entry name" value="SHORT-CHAIN DEHYDROGENASES/REDUCTASES FAMILY MEMBER"/>
    <property type="match status" value="1"/>
</dbReference>
<organism evidence="4 5">
    <name type="scientific">Platysternon megacephalum</name>
    <name type="common">big-headed turtle</name>
    <dbReference type="NCBI Taxonomy" id="55544"/>
    <lineage>
        <taxon>Eukaryota</taxon>
        <taxon>Metazoa</taxon>
        <taxon>Chordata</taxon>
        <taxon>Craniata</taxon>
        <taxon>Vertebrata</taxon>
        <taxon>Euteleostomi</taxon>
        <taxon>Archelosauria</taxon>
        <taxon>Testudinata</taxon>
        <taxon>Testudines</taxon>
        <taxon>Cryptodira</taxon>
        <taxon>Durocryptodira</taxon>
        <taxon>Testudinoidea</taxon>
        <taxon>Platysternidae</taxon>
        <taxon>Platysternon</taxon>
    </lineage>
</organism>
<keyword evidence="3" id="KW-0443">Lipid metabolism</keyword>
<dbReference type="InterPro" id="IPR002347">
    <property type="entry name" value="SDR_fam"/>
</dbReference>
<dbReference type="Pfam" id="PF13561">
    <property type="entry name" value="adh_short_C2"/>
    <property type="match status" value="1"/>
</dbReference>
<dbReference type="Gene3D" id="3.40.50.720">
    <property type="entry name" value="NAD(P)-binding Rossmann-like Domain"/>
    <property type="match status" value="1"/>
</dbReference>
<keyword evidence="3" id="KW-0275">Fatty acid biosynthesis</keyword>
<accession>A0A4D9DIH2</accession>
<reference evidence="4 5" key="1">
    <citation type="submission" date="2019-04" db="EMBL/GenBank/DDBJ databases">
        <title>Draft genome of the big-headed turtle Platysternon megacephalum.</title>
        <authorList>
            <person name="Gong S."/>
        </authorList>
    </citation>
    <scope>NUCLEOTIDE SEQUENCE [LARGE SCALE GENOMIC DNA]</scope>
    <source>
        <strain evidence="4">DO16091913</strain>
        <tissue evidence="4">Muscle</tissue>
    </source>
</reference>
<proteinExistence type="inferred from homology"/>
<dbReference type="AlphaFoldDB" id="A0A4D9DIH2"/>
<protein>
    <submittedName>
        <fullName evidence="4">2-hydroxyhepta-2,4-diene-1,7-dioate isomerase</fullName>
    </submittedName>
</protein>
<dbReference type="GO" id="GO:0016616">
    <property type="term" value="F:oxidoreductase activity, acting on the CH-OH group of donors, NAD or NADP as acceptor"/>
    <property type="evidence" value="ECO:0007669"/>
    <property type="project" value="TreeGrafter"/>
</dbReference>
<keyword evidence="4" id="KW-0413">Isomerase</keyword>
<evidence type="ECO:0000313" key="5">
    <source>
        <dbReference type="Proteomes" id="UP000297703"/>
    </source>
</evidence>
<comment type="caution">
    <text evidence="4">The sequence shown here is derived from an EMBL/GenBank/DDBJ whole genome shotgun (WGS) entry which is preliminary data.</text>
</comment>
<evidence type="ECO:0000313" key="4">
    <source>
        <dbReference type="EMBL" id="TFJ94802.1"/>
    </source>
</evidence>
<dbReference type="GO" id="GO:0006633">
    <property type="term" value="P:fatty acid biosynthetic process"/>
    <property type="evidence" value="ECO:0007669"/>
    <property type="project" value="UniProtKB-KW"/>
</dbReference>
<dbReference type="OrthoDB" id="1393670at2759"/>
<dbReference type="SUPFAM" id="SSF51735">
    <property type="entry name" value="NAD(P)-binding Rossmann-fold domains"/>
    <property type="match status" value="1"/>
</dbReference>
<dbReference type="EMBL" id="QXTE01030038">
    <property type="protein sequence ID" value="TFJ94802.1"/>
    <property type="molecule type" value="Genomic_DNA"/>
</dbReference>
<sequence>MAISNGLRPGLAMLIKQLGDELGPLGGRSFGLMPGQIDTDRLQWLHSQSGDFEATRQASEATIPMRRVGSPDEFGSVATFLLSPAAAYISGCVIPVDGGATRAL</sequence>
<keyword evidence="3" id="KW-0276">Fatty acid metabolism</keyword>
<dbReference type="InterPro" id="IPR036291">
    <property type="entry name" value="NAD(P)-bd_dom_sf"/>
</dbReference>
<dbReference type="PRINTS" id="PR00081">
    <property type="entry name" value="GDHRDH"/>
</dbReference>
<keyword evidence="3" id="KW-0444">Lipid biosynthesis</keyword>
<name>A0A4D9DIH2_9SAUR</name>
<dbReference type="Proteomes" id="UP000297703">
    <property type="component" value="Unassembled WGS sequence"/>
</dbReference>
<gene>
    <name evidence="4" type="ORF">DR999_PMT24049</name>
</gene>
<evidence type="ECO:0000256" key="2">
    <source>
        <dbReference type="ARBA" id="ARBA00006484"/>
    </source>
</evidence>
<dbReference type="PANTHER" id="PTHR42760:SF106">
    <property type="entry name" value="PROTEIN FIXR"/>
    <property type="match status" value="1"/>
</dbReference>
<dbReference type="STRING" id="55544.A0A4D9DIH2"/>
<comment type="similarity">
    <text evidence="2">Belongs to the short-chain dehydrogenases/reductases (SDR) family.</text>
</comment>
<keyword evidence="5" id="KW-1185">Reference proteome</keyword>
<evidence type="ECO:0000256" key="1">
    <source>
        <dbReference type="ARBA" id="ARBA00005194"/>
    </source>
</evidence>
<dbReference type="GO" id="GO:0016853">
    <property type="term" value="F:isomerase activity"/>
    <property type="evidence" value="ECO:0007669"/>
    <property type="project" value="UniProtKB-KW"/>
</dbReference>
<evidence type="ECO:0000256" key="3">
    <source>
        <dbReference type="ARBA" id="ARBA00023160"/>
    </source>
</evidence>
<comment type="pathway">
    <text evidence="1">Lipid metabolism; fatty acid biosynthesis.</text>
</comment>